<dbReference type="Pfam" id="PF24784">
    <property type="entry name" value="Temptin_C"/>
    <property type="match status" value="1"/>
</dbReference>
<organism evidence="3 4">
    <name type="scientific">Elysia chlorotica</name>
    <name type="common">Eastern emerald elysia</name>
    <name type="synonym">Sea slug</name>
    <dbReference type="NCBI Taxonomy" id="188477"/>
    <lineage>
        <taxon>Eukaryota</taxon>
        <taxon>Metazoa</taxon>
        <taxon>Spiralia</taxon>
        <taxon>Lophotrochozoa</taxon>
        <taxon>Mollusca</taxon>
        <taxon>Gastropoda</taxon>
        <taxon>Heterobranchia</taxon>
        <taxon>Euthyneura</taxon>
        <taxon>Panpulmonata</taxon>
        <taxon>Sacoglossa</taxon>
        <taxon>Placobranchoidea</taxon>
        <taxon>Plakobranchidae</taxon>
        <taxon>Elysia</taxon>
    </lineage>
</organism>
<keyword evidence="1" id="KW-0732">Signal</keyword>
<evidence type="ECO:0000256" key="1">
    <source>
        <dbReference type="SAM" id="SignalP"/>
    </source>
</evidence>
<dbReference type="STRING" id="188477.A0A433TYN9"/>
<dbReference type="AlphaFoldDB" id="A0A433TYN9"/>
<evidence type="ECO:0000313" key="3">
    <source>
        <dbReference type="EMBL" id="RUS86672.1"/>
    </source>
</evidence>
<dbReference type="Proteomes" id="UP000271974">
    <property type="component" value="Unassembled WGS sequence"/>
</dbReference>
<comment type="caution">
    <text evidence="3">The sequence shown here is derived from an EMBL/GenBank/DDBJ whole genome shotgun (WGS) entry which is preliminary data.</text>
</comment>
<dbReference type="PANTHER" id="PTHR34737:SF2">
    <property type="entry name" value="EF-HAND DOMAIN-CONTAINING PROTEIN"/>
    <property type="match status" value="1"/>
</dbReference>
<sequence>MLKLLALSLCVATVLGLPSYRSRIPNGYAVPSPCDDGLWRGVGHFLDYGSGPLNHFGEAFLLNDFVWDETLCRLDSDKDGVPNGVELGDPDCQWSLVNQTALSPATGHPGICEPVGSAECANSGFTC</sequence>
<dbReference type="InterPro" id="IPR057626">
    <property type="entry name" value="S-S_Temptin"/>
</dbReference>
<feature type="chain" id="PRO_5019328495" description="Temptin Cys/Cys disulfide domain-containing protein" evidence="1">
    <location>
        <begin position="17"/>
        <end position="127"/>
    </location>
</feature>
<dbReference type="InterPro" id="IPR055313">
    <property type="entry name" value="Temptin-like"/>
</dbReference>
<evidence type="ECO:0000259" key="2">
    <source>
        <dbReference type="Pfam" id="PF24784"/>
    </source>
</evidence>
<evidence type="ECO:0000313" key="4">
    <source>
        <dbReference type="Proteomes" id="UP000271974"/>
    </source>
</evidence>
<keyword evidence="4" id="KW-1185">Reference proteome</keyword>
<protein>
    <recommendedName>
        <fullName evidence="2">Temptin Cys/Cys disulfide domain-containing protein</fullName>
    </recommendedName>
</protein>
<dbReference type="OrthoDB" id="129121at2759"/>
<feature type="signal peptide" evidence="1">
    <location>
        <begin position="1"/>
        <end position="16"/>
    </location>
</feature>
<feature type="domain" description="Temptin Cys/Cys disulfide" evidence="2">
    <location>
        <begin position="16"/>
        <end position="111"/>
    </location>
</feature>
<accession>A0A433TYN9</accession>
<dbReference type="EMBL" id="RQTK01000131">
    <property type="protein sequence ID" value="RUS86672.1"/>
    <property type="molecule type" value="Genomic_DNA"/>
</dbReference>
<dbReference type="PANTHER" id="PTHR34737">
    <property type="entry name" value="EF-HAND DOMAIN-CONTAINING PROTEIN"/>
    <property type="match status" value="1"/>
</dbReference>
<gene>
    <name evidence="3" type="ORF">EGW08_005546</name>
</gene>
<name>A0A433TYN9_ELYCH</name>
<reference evidence="3 4" key="1">
    <citation type="submission" date="2019-01" db="EMBL/GenBank/DDBJ databases">
        <title>A draft genome assembly of the solar-powered sea slug Elysia chlorotica.</title>
        <authorList>
            <person name="Cai H."/>
            <person name="Li Q."/>
            <person name="Fang X."/>
            <person name="Li J."/>
            <person name="Curtis N.E."/>
            <person name="Altenburger A."/>
            <person name="Shibata T."/>
            <person name="Feng M."/>
            <person name="Maeda T."/>
            <person name="Schwartz J.A."/>
            <person name="Shigenobu S."/>
            <person name="Lundholm N."/>
            <person name="Nishiyama T."/>
            <person name="Yang H."/>
            <person name="Hasebe M."/>
            <person name="Li S."/>
            <person name="Pierce S.K."/>
            <person name="Wang J."/>
        </authorList>
    </citation>
    <scope>NUCLEOTIDE SEQUENCE [LARGE SCALE GENOMIC DNA]</scope>
    <source>
        <strain evidence="3">EC2010</strain>
        <tissue evidence="3">Whole organism of an adult</tissue>
    </source>
</reference>
<proteinExistence type="predicted"/>